<feature type="compositionally biased region" description="Basic and acidic residues" evidence="8">
    <location>
        <begin position="229"/>
        <end position="246"/>
    </location>
</feature>
<dbReference type="Pfam" id="PF13091">
    <property type="entry name" value="PLDc_2"/>
    <property type="match status" value="1"/>
</dbReference>
<dbReference type="EMBL" id="MCGE01000007">
    <property type="protein sequence ID" value="ORZ19848.1"/>
    <property type="molecule type" value="Genomic_DNA"/>
</dbReference>
<feature type="domain" description="PLD phosphodiesterase" evidence="9">
    <location>
        <begin position="733"/>
        <end position="760"/>
    </location>
</feature>
<keyword evidence="6" id="KW-0443">Lipid metabolism</keyword>
<accession>A0A1X2IP92</accession>
<keyword evidence="3" id="KW-0677">Repeat</keyword>
<dbReference type="PIRSF" id="PIRSF009376">
    <property type="entry name" value="Phospholipase_D_euk"/>
    <property type="match status" value="1"/>
</dbReference>
<dbReference type="Gene3D" id="3.30.870.10">
    <property type="entry name" value="Endonuclease Chain A"/>
    <property type="match status" value="2"/>
</dbReference>
<evidence type="ECO:0000256" key="3">
    <source>
        <dbReference type="ARBA" id="ARBA00022737"/>
    </source>
</evidence>
<feature type="compositionally biased region" description="Gly residues" evidence="8">
    <location>
        <begin position="1108"/>
        <end position="1123"/>
    </location>
</feature>
<keyword evidence="5 7" id="KW-0442">Lipid degradation</keyword>
<dbReference type="SUPFAM" id="SSF56024">
    <property type="entry name" value="Phospholipase D/nuclease"/>
    <property type="match status" value="2"/>
</dbReference>
<feature type="region of interest" description="Disordered" evidence="8">
    <location>
        <begin position="37"/>
        <end position="93"/>
    </location>
</feature>
<evidence type="ECO:0000256" key="4">
    <source>
        <dbReference type="ARBA" id="ARBA00022801"/>
    </source>
</evidence>
<dbReference type="PANTHER" id="PTHR18896:SF76">
    <property type="entry name" value="PHOSPHOLIPASE"/>
    <property type="match status" value="1"/>
</dbReference>
<evidence type="ECO:0000259" key="9">
    <source>
        <dbReference type="PROSITE" id="PS50035"/>
    </source>
</evidence>
<dbReference type="OrthoDB" id="14911at2759"/>
<comment type="catalytic activity">
    <reaction evidence="1 7">
        <text>a 1,2-diacyl-sn-glycero-3-phosphocholine + H2O = a 1,2-diacyl-sn-glycero-3-phosphate + choline + H(+)</text>
        <dbReference type="Rhea" id="RHEA:14445"/>
        <dbReference type="ChEBI" id="CHEBI:15354"/>
        <dbReference type="ChEBI" id="CHEBI:15377"/>
        <dbReference type="ChEBI" id="CHEBI:15378"/>
        <dbReference type="ChEBI" id="CHEBI:57643"/>
        <dbReference type="ChEBI" id="CHEBI:58608"/>
        <dbReference type="EC" id="3.1.4.4"/>
    </reaction>
</comment>
<feature type="compositionally biased region" description="Basic and acidic residues" evidence="8">
    <location>
        <begin position="112"/>
        <end position="123"/>
    </location>
</feature>
<dbReference type="PANTHER" id="PTHR18896">
    <property type="entry name" value="PHOSPHOLIPASE D"/>
    <property type="match status" value="1"/>
</dbReference>
<feature type="compositionally biased region" description="Polar residues" evidence="8">
    <location>
        <begin position="1058"/>
        <end position="1083"/>
    </location>
</feature>
<gene>
    <name evidence="11" type="ORF">BCR42DRAFT_371662</name>
</gene>
<feature type="domain" description="PX" evidence="10">
    <location>
        <begin position="358"/>
        <end position="492"/>
    </location>
</feature>
<dbReference type="InterPro" id="IPR001849">
    <property type="entry name" value="PH_domain"/>
</dbReference>
<dbReference type="SMART" id="SM00155">
    <property type="entry name" value="PLDc"/>
    <property type="match status" value="2"/>
</dbReference>
<dbReference type="SMART" id="SM00233">
    <property type="entry name" value="PH"/>
    <property type="match status" value="1"/>
</dbReference>
<dbReference type="CDD" id="cd01254">
    <property type="entry name" value="PH_PLD"/>
    <property type="match status" value="1"/>
</dbReference>
<name>A0A1X2IP92_9FUNG</name>
<dbReference type="InterPro" id="IPR016555">
    <property type="entry name" value="PLipase_D_euk"/>
</dbReference>
<dbReference type="GO" id="GO:0004630">
    <property type="term" value="F:phospholipase D activity"/>
    <property type="evidence" value="ECO:0007669"/>
    <property type="project" value="UniProtKB-UniRule"/>
</dbReference>
<feature type="compositionally biased region" description="Low complexity" evidence="8">
    <location>
        <begin position="204"/>
        <end position="219"/>
    </location>
</feature>
<dbReference type="Proteomes" id="UP000193560">
    <property type="component" value="Unassembled WGS sequence"/>
</dbReference>
<keyword evidence="12" id="KW-1185">Reference proteome</keyword>
<comment type="caution">
    <text evidence="11">The sequence shown here is derived from an EMBL/GenBank/DDBJ whole genome shotgun (WGS) entry which is preliminary data.</text>
</comment>
<feature type="compositionally biased region" description="Low complexity" evidence="8">
    <location>
        <begin position="61"/>
        <end position="85"/>
    </location>
</feature>
<dbReference type="InterPro" id="IPR015679">
    <property type="entry name" value="PLipase_D_fam"/>
</dbReference>
<dbReference type="InterPro" id="IPR025202">
    <property type="entry name" value="PLD-like_dom"/>
</dbReference>
<dbReference type="PROSITE" id="PS50035">
    <property type="entry name" value="PLD"/>
    <property type="match status" value="2"/>
</dbReference>
<dbReference type="SUPFAM" id="SSF50729">
    <property type="entry name" value="PH domain-like"/>
    <property type="match status" value="1"/>
</dbReference>
<dbReference type="Gene3D" id="3.30.1520.10">
    <property type="entry name" value="Phox-like domain"/>
    <property type="match status" value="1"/>
</dbReference>
<evidence type="ECO:0000256" key="2">
    <source>
        <dbReference type="ARBA" id="ARBA00008664"/>
    </source>
</evidence>
<evidence type="ECO:0000256" key="7">
    <source>
        <dbReference type="PIRNR" id="PIRNR009376"/>
    </source>
</evidence>
<feature type="domain" description="PLD phosphodiesterase" evidence="9">
    <location>
        <begin position="1161"/>
        <end position="1188"/>
    </location>
</feature>
<dbReference type="Pfam" id="PF00787">
    <property type="entry name" value="PX"/>
    <property type="match status" value="1"/>
</dbReference>
<feature type="compositionally biased region" description="Polar residues" evidence="8">
    <location>
        <begin position="1041"/>
        <end position="1051"/>
    </location>
</feature>
<dbReference type="GO" id="GO:0035091">
    <property type="term" value="F:phosphatidylinositol binding"/>
    <property type="evidence" value="ECO:0007669"/>
    <property type="project" value="InterPro"/>
</dbReference>
<sequence length="1369" mass="156704">MSNPIVDNIEYFIKNEKHDKQQKQLDPYQLDDRHNFMFGLNSLHGPDRNVEQQHSHQSSHNKVNGNNEEYNNDNSSISDNSQTSSQQEDPEDTPYLAKRWHSFVRRMSVTIQREEGTPDHDIRSGTPQQPTEHERKLMLAIPIPPDMDDHLPSIEEVAQENAEAVQMNELKPSYFEHPFESDNYEETNQQQYQQQQSGSMIDISHLSCSPSSNQHSPQQHRPPHASHQHPYDSNDDVSTHPLDRPHPLATTQWPSSFDSGKESQDIQNIPSTMMIHSPPNGQDDYQQHDGKQGIWGKSLEKIRIMNSLANTHQRRSSTAPHMWTKYPLAPYYPSVFAVPHIAYFSRDEHGRRPPPILFDVLQVGITDSEIDTSAKRLWTFRIELHYGEIKWVVKRTIIEFYNLHLTLKFKAAAIGSHLVAPPSFPSQLSHLCNAALTSMRITWGEEDDETSTEVAIKRRAALEQYLKDLVHMSRLVVNYDLCEFLELSAVSIVKDMGWKGKEGYLEHKINPTSLKLSNAFRWMNHWSKEWILLRDSYVALCKDIGSSSPSEVLLFDRGLKISRGHGTFAPYHQTHITISNGTRRIEIKAPTTRQIEEWAECLDTILNQSPWVGNHRFGSFAPIRQNAKVKWFVDGHEYFEAVAEALLSAKSEIYIEDWWLSPELYLRRPPKGNEEYRLDRLLQRKAMEGVMIYVVIYRNMSVALPLDSQHTRDWLQNIHKNIKVLRHSDITSPLWAHHEKIVVVDYRLAFIGGLDLCFGRYDTHAHDLSDYRSGGECSEVFPGQDYYNPRIKDFIKVSQYNMEVIDKQSDPRMPWHDIHTAMVGPPARDVARHFIQRWNYIKSTHAKDKDDVPLLLPKGEYVTPKDEDKFRGTCRIQVIRSSAEWSLGIKREYSIYNAYMECIARAKHFIYIENQFFITATSPKDKLIQNKIGEAIVDRIKRAYKEKQKFRIIVVIPCAPGFEGDFLSPDRRSMPLRSVAHYQYMSISRGGNSVLEKLQQENIPALDYIGFYCLRNWGRIKASSASKMTSPMASGILLDPSSPTSTTNGTDASRKSSMDQANNSIHGSMTNNNDRNSIAMINNSLQTSKKKKSKLRSSVGSLATIRSGGNGGGGGGGSIGGINGVENQQQQFSSTRQGSRSNSEDKSDHVKDSRLEELVTEQVYIHSKLMIVDDKTVICGSANLNDRSQLGNRDSEIAVVIEDTDMVDSKMNEQPYQAARFALTLRMHLFKEHLGLLPESGNHRDNGYAELKYSALDADRLVMDPLDESFYHHLWYQTADINTHVYRDVFHCVPDDTVLTFDDHRRFVPDSSRVPPGHIASPWNKNYDEVMAQLGRIRGHLVFFPTQYLCHENMTSSFVQDAVPPTVFT</sequence>
<reference evidence="11 12" key="1">
    <citation type="submission" date="2016-07" db="EMBL/GenBank/DDBJ databases">
        <title>Pervasive Adenine N6-methylation of Active Genes in Fungi.</title>
        <authorList>
            <consortium name="DOE Joint Genome Institute"/>
            <person name="Mondo S.J."/>
            <person name="Dannebaum R.O."/>
            <person name="Kuo R.C."/>
            <person name="Labutti K."/>
            <person name="Haridas S."/>
            <person name="Kuo A."/>
            <person name="Salamov A."/>
            <person name="Ahrendt S.R."/>
            <person name="Lipzen A."/>
            <person name="Sullivan W."/>
            <person name="Andreopoulos W.B."/>
            <person name="Clum A."/>
            <person name="Lindquist E."/>
            <person name="Daum C."/>
            <person name="Ramamoorthy G.K."/>
            <person name="Gryganskyi A."/>
            <person name="Culley D."/>
            <person name="Magnuson J.K."/>
            <person name="James T.Y."/>
            <person name="O'Malley M.A."/>
            <person name="Stajich J.E."/>
            <person name="Spatafora J.W."/>
            <person name="Visel A."/>
            <person name="Grigoriev I.V."/>
        </authorList>
    </citation>
    <scope>NUCLEOTIDE SEQUENCE [LARGE SCALE GENOMIC DNA]</scope>
    <source>
        <strain evidence="11 12">NRRL 1336</strain>
    </source>
</reference>
<dbReference type="InterPro" id="IPR001683">
    <property type="entry name" value="PX_dom"/>
</dbReference>
<evidence type="ECO:0000256" key="8">
    <source>
        <dbReference type="SAM" id="MobiDB-lite"/>
    </source>
</evidence>
<dbReference type="SUPFAM" id="SSF64268">
    <property type="entry name" value="PX domain"/>
    <property type="match status" value="1"/>
</dbReference>
<feature type="compositionally biased region" description="Basic and acidic residues" evidence="8">
    <location>
        <begin position="1142"/>
        <end position="1154"/>
    </location>
</feature>
<evidence type="ECO:0000256" key="1">
    <source>
        <dbReference type="ARBA" id="ARBA00000798"/>
    </source>
</evidence>
<evidence type="ECO:0000313" key="12">
    <source>
        <dbReference type="Proteomes" id="UP000193560"/>
    </source>
</evidence>
<dbReference type="CDD" id="cd09138">
    <property type="entry name" value="PLDc_vPLD1_2_yPLD_like_1"/>
    <property type="match status" value="1"/>
</dbReference>
<protein>
    <recommendedName>
        <fullName evidence="7">Phospholipase</fullName>
        <ecNumber evidence="7">3.1.4.4</ecNumber>
    </recommendedName>
</protein>
<feature type="region of interest" description="Disordered" evidence="8">
    <location>
        <begin position="185"/>
        <end position="291"/>
    </location>
</feature>
<dbReference type="EC" id="3.1.4.4" evidence="7"/>
<feature type="compositionally biased region" description="Basic and acidic residues" evidence="8">
    <location>
        <begin position="45"/>
        <end position="54"/>
    </location>
</feature>
<evidence type="ECO:0000313" key="11">
    <source>
        <dbReference type="EMBL" id="ORZ19848.1"/>
    </source>
</evidence>
<feature type="compositionally biased region" description="Polar residues" evidence="8">
    <location>
        <begin position="1125"/>
        <end position="1141"/>
    </location>
</feature>
<evidence type="ECO:0000259" key="10">
    <source>
        <dbReference type="PROSITE" id="PS50195"/>
    </source>
</evidence>
<dbReference type="InterPro" id="IPR036871">
    <property type="entry name" value="PX_dom_sf"/>
</dbReference>
<keyword evidence="4 7" id="KW-0378">Hydrolase</keyword>
<proteinExistence type="inferred from homology"/>
<dbReference type="GO" id="GO:0035556">
    <property type="term" value="P:intracellular signal transduction"/>
    <property type="evidence" value="ECO:0007669"/>
    <property type="project" value="InterPro"/>
</dbReference>
<dbReference type="SMART" id="SM00312">
    <property type="entry name" value="PX"/>
    <property type="match status" value="1"/>
</dbReference>
<evidence type="ECO:0000256" key="6">
    <source>
        <dbReference type="ARBA" id="ARBA00023098"/>
    </source>
</evidence>
<dbReference type="InterPro" id="IPR001736">
    <property type="entry name" value="PLipase_D/transphosphatidylase"/>
</dbReference>
<dbReference type="GO" id="GO:0006654">
    <property type="term" value="P:phosphatidic acid biosynthetic process"/>
    <property type="evidence" value="ECO:0007669"/>
    <property type="project" value="InterPro"/>
</dbReference>
<comment type="similarity">
    <text evidence="2 7">Belongs to the phospholipase D family.</text>
</comment>
<feature type="region of interest" description="Disordered" evidence="8">
    <location>
        <begin position="1034"/>
        <end position="1154"/>
    </location>
</feature>
<dbReference type="STRING" id="90262.A0A1X2IP92"/>
<feature type="region of interest" description="Disordered" evidence="8">
    <location>
        <begin position="111"/>
        <end position="133"/>
    </location>
</feature>
<dbReference type="GO" id="GO:0009395">
    <property type="term" value="P:phospholipid catabolic process"/>
    <property type="evidence" value="ECO:0007669"/>
    <property type="project" value="TreeGrafter"/>
</dbReference>
<feature type="compositionally biased region" description="Polar residues" evidence="8">
    <location>
        <begin position="249"/>
        <end position="258"/>
    </location>
</feature>
<dbReference type="CDD" id="cd09141">
    <property type="entry name" value="PLDc_vPLD1_2_yPLD_like_2"/>
    <property type="match status" value="1"/>
</dbReference>
<dbReference type="Pfam" id="PF00614">
    <property type="entry name" value="PLDc"/>
    <property type="match status" value="1"/>
</dbReference>
<dbReference type="PROSITE" id="PS50195">
    <property type="entry name" value="PX"/>
    <property type="match status" value="1"/>
</dbReference>
<organism evidence="11 12">
    <name type="scientific">Absidia repens</name>
    <dbReference type="NCBI Taxonomy" id="90262"/>
    <lineage>
        <taxon>Eukaryota</taxon>
        <taxon>Fungi</taxon>
        <taxon>Fungi incertae sedis</taxon>
        <taxon>Mucoromycota</taxon>
        <taxon>Mucoromycotina</taxon>
        <taxon>Mucoromycetes</taxon>
        <taxon>Mucorales</taxon>
        <taxon>Cunninghamellaceae</taxon>
        <taxon>Absidia</taxon>
    </lineage>
</organism>
<evidence type="ECO:0000256" key="5">
    <source>
        <dbReference type="ARBA" id="ARBA00022963"/>
    </source>
</evidence>